<feature type="transmembrane region" description="Helical" evidence="1">
    <location>
        <begin position="214"/>
        <end position="233"/>
    </location>
</feature>
<feature type="transmembrane region" description="Helical" evidence="1">
    <location>
        <begin position="109"/>
        <end position="134"/>
    </location>
</feature>
<dbReference type="EMBL" id="CDMY01000676">
    <property type="protein sequence ID" value="CEM29400.1"/>
    <property type="molecule type" value="Genomic_DNA"/>
</dbReference>
<feature type="transmembrane region" description="Helical" evidence="1">
    <location>
        <begin position="154"/>
        <end position="176"/>
    </location>
</feature>
<protein>
    <submittedName>
        <fullName evidence="2">Uncharacterized protein</fullName>
    </submittedName>
</protein>
<keyword evidence="1" id="KW-1133">Transmembrane helix</keyword>
<name>A0A0G4GII1_VITBC</name>
<organism evidence="2 3">
    <name type="scientific">Vitrella brassicaformis (strain CCMP3155)</name>
    <dbReference type="NCBI Taxonomy" id="1169540"/>
    <lineage>
        <taxon>Eukaryota</taxon>
        <taxon>Sar</taxon>
        <taxon>Alveolata</taxon>
        <taxon>Colpodellida</taxon>
        <taxon>Vitrellaceae</taxon>
        <taxon>Vitrella</taxon>
    </lineage>
</organism>
<dbReference type="VEuPathDB" id="CryptoDB:Vbra_224"/>
<keyword evidence="1" id="KW-0472">Membrane</keyword>
<gene>
    <name evidence="2" type="ORF">Vbra_224</name>
</gene>
<dbReference type="PhylomeDB" id="A0A0G4GII1"/>
<evidence type="ECO:0000313" key="3">
    <source>
        <dbReference type="Proteomes" id="UP000041254"/>
    </source>
</evidence>
<accession>A0A0G4GII1</accession>
<reference evidence="2 3" key="1">
    <citation type="submission" date="2014-11" db="EMBL/GenBank/DDBJ databases">
        <authorList>
            <person name="Zhu J."/>
            <person name="Qi W."/>
            <person name="Song R."/>
        </authorList>
    </citation>
    <scope>NUCLEOTIDE SEQUENCE [LARGE SCALE GENOMIC DNA]</scope>
</reference>
<feature type="transmembrane region" description="Helical" evidence="1">
    <location>
        <begin position="18"/>
        <end position="36"/>
    </location>
</feature>
<keyword evidence="1" id="KW-0812">Transmembrane</keyword>
<keyword evidence="3" id="KW-1185">Reference proteome</keyword>
<dbReference type="Proteomes" id="UP000041254">
    <property type="component" value="Unassembled WGS sequence"/>
</dbReference>
<evidence type="ECO:0000256" key="1">
    <source>
        <dbReference type="SAM" id="Phobius"/>
    </source>
</evidence>
<dbReference type="AlphaFoldDB" id="A0A0G4GII1"/>
<dbReference type="InParanoid" id="A0A0G4GII1"/>
<sequence>MSAAESAVSLQEFSRLGILAWVVGAVLVQFTLFVVLSEPRVVRASTSPTGGRDLDVDQDRLSCCGRRAGWRPSAKAERIAKARQTEPFLYRSVTKRWLKRVDYLTFIRLYKMLAVVGMAIDFLTDVAVGVELLFWSDFPSHREAHGLEREGQGIRAAGVIIVGLSMADFVSLSIHYAIRGSPSFSQHLWTTTFALLEVPILVLTIMWARKDINLPLFIVSAFVALVAVLFFCVEHLCAAKSRGGREQHTRVRVTVV</sequence>
<proteinExistence type="predicted"/>
<evidence type="ECO:0000313" key="2">
    <source>
        <dbReference type="EMBL" id="CEM29400.1"/>
    </source>
</evidence>
<feature type="transmembrane region" description="Helical" evidence="1">
    <location>
        <begin position="188"/>
        <end position="208"/>
    </location>
</feature>